<keyword evidence="2" id="KW-1133">Transmembrane helix</keyword>
<feature type="transmembrane region" description="Helical" evidence="2">
    <location>
        <begin position="124"/>
        <end position="144"/>
    </location>
</feature>
<organism evidence="3 4">
    <name type="scientific">Candidula unifasciata</name>
    <dbReference type="NCBI Taxonomy" id="100452"/>
    <lineage>
        <taxon>Eukaryota</taxon>
        <taxon>Metazoa</taxon>
        <taxon>Spiralia</taxon>
        <taxon>Lophotrochozoa</taxon>
        <taxon>Mollusca</taxon>
        <taxon>Gastropoda</taxon>
        <taxon>Heterobranchia</taxon>
        <taxon>Euthyneura</taxon>
        <taxon>Panpulmonata</taxon>
        <taxon>Eupulmonata</taxon>
        <taxon>Stylommatophora</taxon>
        <taxon>Helicina</taxon>
        <taxon>Helicoidea</taxon>
        <taxon>Geomitridae</taxon>
        <taxon>Candidula</taxon>
    </lineage>
</organism>
<dbReference type="InterPro" id="IPR019169">
    <property type="entry name" value="Transmembrane_26"/>
</dbReference>
<feature type="transmembrane region" description="Helical" evidence="2">
    <location>
        <begin position="156"/>
        <end position="176"/>
    </location>
</feature>
<gene>
    <name evidence="3" type="ORF">CUNI_LOCUS7931</name>
</gene>
<feature type="region of interest" description="Disordered" evidence="1">
    <location>
        <begin position="327"/>
        <end position="368"/>
    </location>
</feature>
<accession>A0A8S3YYV9</accession>
<dbReference type="AlphaFoldDB" id="A0A8S3YYV9"/>
<feature type="transmembrane region" description="Helical" evidence="2">
    <location>
        <begin position="37"/>
        <end position="57"/>
    </location>
</feature>
<dbReference type="EMBL" id="CAJHNH020001269">
    <property type="protein sequence ID" value="CAG5122373.1"/>
    <property type="molecule type" value="Genomic_DNA"/>
</dbReference>
<feature type="transmembrane region" description="Helical" evidence="2">
    <location>
        <begin position="64"/>
        <end position="85"/>
    </location>
</feature>
<reference evidence="3" key="1">
    <citation type="submission" date="2021-04" db="EMBL/GenBank/DDBJ databases">
        <authorList>
            <consortium name="Molecular Ecology Group"/>
        </authorList>
    </citation>
    <scope>NUCLEOTIDE SEQUENCE</scope>
</reference>
<feature type="transmembrane region" description="Helical" evidence="2">
    <location>
        <begin position="238"/>
        <end position="258"/>
    </location>
</feature>
<comment type="caution">
    <text evidence="3">The sequence shown here is derived from an EMBL/GenBank/DDBJ whole genome shotgun (WGS) entry which is preliminary data.</text>
</comment>
<protein>
    <recommendedName>
        <fullName evidence="5">Transmembrane protein 26</fullName>
    </recommendedName>
</protein>
<dbReference type="OrthoDB" id="10042902at2759"/>
<feature type="transmembrane region" description="Helical" evidence="2">
    <location>
        <begin position="12"/>
        <end position="31"/>
    </location>
</feature>
<keyword evidence="4" id="KW-1185">Reference proteome</keyword>
<feature type="transmembrane region" description="Helical" evidence="2">
    <location>
        <begin position="264"/>
        <end position="288"/>
    </location>
</feature>
<sequence length="368" mass="43093">MVINWFSISKAVAVRCLLTFHAIMCFWRVVLDLRDSNYWLLLCGLLPLVCETCYTLIRRQGVEFPRFTPCFLCYLMAVLPGIWLLELHKTDQYIWSKNNNTLQAEEQNKSSEFFIFHEMLDSKTWLIVIEEMLTYVMFASRWVLPRGRVRREELAELLFAFIEIAADIMEFFSLIGEDVIRKDKTLSFWVLGIWSLSILQFTMTVTVIHQPKKEKKVTVVVIESDTDKQRERVRHECFAIFLTMAMQDLPFAIMRLYTIIKFSYINYSLIFFTSKNLIIIMLLLYKVIAVCKNQYRQHAEDHAGDTVKRKTAKTDGAEKGFNNLQNIFATSKPGGVGDQKIEDRQNEEHTESNHSNESVDYVLEEKIP</sequence>
<keyword evidence="2" id="KW-0812">Transmembrane</keyword>
<keyword evidence="2" id="KW-0472">Membrane</keyword>
<evidence type="ECO:0000313" key="3">
    <source>
        <dbReference type="EMBL" id="CAG5122373.1"/>
    </source>
</evidence>
<dbReference type="Pfam" id="PF09772">
    <property type="entry name" value="Tmem26"/>
    <property type="match status" value="1"/>
</dbReference>
<evidence type="ECO:0008006" key="5">
    <source>
        <dbReference type="Google" id="ProtNLM"/>
    </source>
</evidence>
<name>A0A8S3YYV9_9EUPU</name>
<evidence type="ECO:0000256" key="1">
    <source>
        <dbReference type="SAM" id="MobiDB-lite"/>
    </source>
</evidence>
<evidence type="ECO:0000313" key="4">
    <source>
        <dbReference type="Proteomes" id="UP000678393"/>
    </source>
</evidence>
<feature type="compositionally biased region" description="Basic and acidic residues" evidence="1">
    <location>
        <begin position="339"/>
        <end position="354"/>
    </location>
</feature>
<proteinExistence type="predicted"/>
<evidence type="ECO:0000256" key="2">
    <source>
        <dbReference type="SAM" id="Phobius"/>
    </source>
</evidence>
<dbReference type="PANTHER" id="PTHR22168">
    <property type="entry name" value="TMEM26 PROTEIN"/>
    <property type="match status" value="1"/>
</dbReference>
<dbReference type="Proteomes" id="UP000678393">
    <property type="component" value="Unassembled WGS sequence"/>
</dbReference>
<feature type="transmembrane region" description="Helical" evidence="2">
    <location>
        <begin position="188"/>
        <end position="208"/>
    </location>
</feature>